<dbReference type="RefSeq" id="XP_002951497.1">
    <property type="nucleotide sequence ID" value="XM_002951451.1"/>
</dbReference>
<feature type="domain" description="BACK" evidence="2">
    <location>
        <begin position="241"/>
        <end position="304"/>
    </location>
</feature>
<gene>
    <name evidence="3" type="ORF">VOLCADRAFT_92055</name>
</gene>
<proteinExistence type="predicted"/>
<dbReference type="Proteomes" id="UP000001058">
    <property type="component" value="Unassembled WGS sequence"/>
</dbReference>
<name>D8TYZ9_VOLCA</name>
<dbReference type="OrthoDB" id="546755at2759"/>
<dbReference type="GeneID" id="9615581"/>
<feature type="compositionally biased region" description="Low complexity" evidence="1">
    <location>
        <begin position="558"/>
        <end position="576"/>
    </location>
</feature>
<evidence type="ECO:0000313" key="3">
    <source>
        <dbReference type="EMBL" id="EFJ47308.1"/>
    </source>
</evidence>
<protein>
    <recommendedName>
        <fullName evidence="2">BACK domain-containing protein</fullName>
    </recommendedName>
</protein>
<feature type="region of interest" description="Disordered" evidence="1">
    <location>
        <begin position="153"/>
        <end position="175"/>
    </location>
</feature>
<dbReference type="AlphaFoldDB" id="D8TYZ9"/>
<evidence type="ECO:0000259" key="2">
    <source>
        <dbReference type="Pfam" id="PF07707"/>
    </source>
</evidence>
<organism evidence="4">
    <name type="scientific">Volvox carteri f. nagariensis</name>
    <dbReference type="NCBI Taxonomy" id="3068"/>
    <lineage>
        <taxon>Eukaryota</taxon>
        <taxon>Viridiplantae</taxon>
        <taxon>Chlorophyta</taxon>
        <taxon>core chlorophytes</taxon>
        <taxon>Chlorophyceae</taxon>
        <taxon>CS clade</taxon>
        <taxon>Chlamydomonadales</taxon>
        <taxon>Volvocaceae</taxon>
        <taxon>Volvox</taxon>
    </lineage>
</organism>
<dbReference type="KEGG" id="vcn:VOLCADRAFT_92055"/>
<dbReference type="Pfam" id="PF07707">
    <property type="entry name" value="BACK"/>
    <property type="match status" value="1"/>
</dbReference>
<evidence type="ECO:0000313" key="4">
    <source>
        <dbReference type="Proteomes" id="UP000001058"/>
    </source>
</evidence>
<sequence>MPDIPKPQQYTQLERWCGTINSTQPIRRKRARCTTTENGAVGRISTAHLVLASPELLIPLGSAAEVSSTRAAIQFAYTGQVAAGSVREALEVRRQGGYLQIHGCAAACDELIKRLIKEVAEQARTLKYRNCMEAARTALPVFQLAVSRDGGRQGGGGSFVGSGNSPSGSDNSSVGGGGCNGRWSFHAPLGGVRELCECQELWPDDARAQASFADVLTCAGDCLASHFGSTLAVLNSPLLNKRLLSLPAIALELLLCSDDLATDCESSVLLLLATWMRENFHKTNDEDRERLCRTVRLAQLSRPYAGTILPALAADYELAMARNFDVGNDGNEDDQCGWFPIGVSEAAFIANIVSARDECEQALLMDLVEERAKDPKRRATYNPKQRPQCIPETGFIVQWHARQEDLLAALAELNCRDRNQTCAAVECVFDGQVAQAEAGGSGGGGDGAEYCFAAGIAYSVWIEVYAAGTQPQPLLEQQQQQQRFAGLYVQCDLPPAFAVPGSRLCEEAACRMVVRDTVELAVNRWQDGCRKDIRCRSQAGLMDLKHCWGWSNALPLNQHPTQQHPQQLQHQHQQQDTGGGGGGSNCSDPRVIDGDCAGSVDSLLGPWSNYLRDGKITGSLTLRLAKT</sequence>
<keyword evidence="4" id="KW-1185">Reference proteome</keyword>
<accession>D8TYZ9</accession>
<feature type="compositionally biased region" description="Low complexity" evidence="1">
    <location>
        <begin position="161"/>
        <end position="173"/>
    </location>
</feature>
<dbReference type="InParanoid" id="D8TYZ9"/>
<dbReference type="EMBL" id="GL378345">
    <property type="protein sequence ID" value="EFJ47308.1"/>
    <property type="molecule type" value="Genomic_DNA"/>
</dbReference>
<feature type="region of interest" description="Disordered" evidence="1">
    <location>
        <begin position="558"/>
        <end position="585"/>
    </location>
</feature>
<dbReference type="InterPro" id="IPR011705">
    <property type="entry name" value="BACK"/>
</dbReference>
<evidence type="ECO:0000256" key="1">
    <source>
        <dbReference type="SAM" id="MobiDB-lite"/>
    </source>
</evidence>
<reference evidence="3 4" key="1">
    <citation type="journal article" date="2010" name="Science">
        <title>Genomic analysis of organismal complexity in the multicellular green alga Volvox carteri.</title>
        <authorList>
            <person name="Prochnik S.E."/>
            <person name="Umen J."/>
            <person name="Nedelcu A.M."/>
            <person name="Hallmann A."/>
            <person name="Miller S.M."/>
            <person name="Nishii I."/>
            <person name="Ferris P."/>
            <person name="Kuo A."/>
            <person name="Mitros T."/>
            <person name="Fritz-Laylin L.K."/>
            <person name="Hellsten U."/>
            <person name="Chapman J."/>
            <person name="Simakov O."/>
            <person name="Rensing S.A."/>
            <person name="Terry A."/>
            <person name="Pangilinan J."/>
            <person name="Kapitonov V."/>
            <person name="Jurka J."/>
            <person name="Salamov A."/>
            <person name="Shapiro H."/>
            <person name="Schmutz J."/>
            <person name="Grimwood J."/>
            <person name="Lindquist E."/>
            <person name="Lucas S."/>
            <person name="Grigoriev I.V."/>
            <person name="Schmitt R."/>
            <person name="Kirk D."/>
            <person name="Rokhsar D.S."/>
        </authorList>
    </citation>
    <scope>NUCLEOTIDE SEQUENCE [LARGE SCALE GENOMIC DNA]</scope>
    <source>
        <strain evidence="4">f. Nagariensis / Eve</strain>
    </source>
</reference>